<comment type="caution">
    <text evidence="6">The sequence shown here is derived from an EMBL/GenBank/DDBJ whole genome shotgun (WGS) entry which is preliminary data.</text>
</comment>
<keyword evidence="5" id="KW-0472">Membrane</keyword>
<dbReference type="InterPro" id="IPR036259">
    <property type="entry name" value="MFS_trans_sf"/>
</dbReference>
<evidence type="ECO:0000256" key="4">
    <source>
        <dbReference type="ARBA" id="ARBA00022989"/>
    </source>
</evidence>
<evidence type="ECO:0000256" key="3">
    <source>
        <dbReference type="ARBA" id="ARBA00022692"/>
    </source>
</evidence>
<evidence type="ECO:0000256" key="2">
    <source>
        <dbReference type="ARBA" id="ARBA00005982"/>
    </source>
</evidence>
<keyword evidence="7" id="KW-1185">Reference proteome</keyword>
<name>A0AAP0BYL3_9ASPA</name>
<dbReference type="PANTHER" id="PTHR11654">
    <property type="entry name" value="OLIGOPEPTIDE TRANSPORTER-RELATED"/>
    <property type="match status" value="1"/>
</dbReference>
<evidence type="ECO:0000256" key="5">
    <source>
        <dbReference type="ARBA" id="ARBA00023136"/>
    </source>
</evidence>
<keyword evidence="4" id="KW-1133">Transmembrane helix</keyword>
<comment type="subcellular location">
    <subcellularLocation>
        <location evidence="1">Membrane</location>
        <topology evidence="1">Multi-pass membrane protein</topology>
    </subcellularLocation>
</comment>
<gene>
    <name evidence="6" type="primary">PTR2</name>
    <name evidence="6" type="ORF">KSP39_PZI002616</name>
</gene>
<protein>
    <submittedName>
        <fullName evidence="6">Peptide transporter PTR2</fullName>
    </submittedName>
</protein>
<evidence type="ECO:0000313" key="7">
    <source>
        <dbReference type="Proteomes" id="UP001418222"/>
    </source>
</evidence>
<reference evidence="6 7" key="1">
    <citation type="journal article" date="2022" name="Nat. Plants">
        <title>Genomes of leafy and leafless Platanthera orchids illuminate the evolution of mycoheterotrophy.</title>
        <authorList>
            <person name="Li M.H."/>
            <person name="Liu K.W."/>
            <person name="Li Z."/>
            <person name="Lu H.C."/>
            <person name="Ye Q.L."/>
            <person name="Zhang D."/>
            <person name="Wang J.Y."/>
            <person name="Li Y.F."/>
            <person name="Zhong Z.M."/>
            <person name="Liu X."/>
            <person name="Yu X."/>
            <person name="Liu D.K."/>
            <person name="Tu X.D."/>
            <person name="Liu B."/>
            <person name="Hao Y."/>
            <person name="Liao X.Y."/>
            <person name="Jiang Y.T."/>
            <person name="Sun W.H."/>
            <person name="Chen J."/>
            <person name="Chen Y.Q."/>
            <person name="Ai Y."/>
            <person name="Zhai J.W."/>
            <person name="Wu S.S."/>
            <person name="Zhou Z."/>
            <person name="Hsiao Y.Y."/>
            <person name="Wu W.L."/>
            <person name="Chen Y.Y."/>
            <person name="Lin Y.F."/>
            <person name="Hsu J.L."/>
            <person name="Li C.Y."/>
            <person name="Wang Z.W."/>
            <person name="Zhao X."/>
            <person name="Zhong W.Y."/>
            <person name="Ma X.K."/>
            <person name="Ma L."/>
            <person name="Huang J."/>
            <person name="Chen G.Z."/>
            <person name="Huang M.Z."/>
            <person name="Huang L."/>
            <person name="Peng D.H."/>
            <person name="Luo Y.B."/>
            <person name="Zou S.Q."/>
            <person name="Chen S.P."/>
            <person name="Lan S."/>
            <person name="Tsai W.C."/>
            <person name="Van de Peer Y."/>
            <person name="Liu Z.J."/>
        </authorList>
    </citation>
    <scope>NUCLEOTIDE SEQUENCE [LARGE SCALE GENOMIC DNA]</scope>
    <source>
        <strain evidence="6">Lor287</strain>
    </source>
</reference>
<dbReference type="Pfam" id="PF00854">
    <property type="entry name" value="PTR2"/>
    <property type="match status" value="1"/>
</dbReference>
<dbReference type="GO" id="GO:0016020">
    <property type="term" value="C:membrane"/>
    <property type="evidence" value="ECO:0007669"/>
    <property type="project" value="UniProtKB-SubCell"/>
</dbReference>
<organism evidence="6 7">
    <name type="scientific">Platanthera zijinensis</name>
    <dbReference type="NCBI Taxonomy" id="2320716"/>
    <lineage>
        <taxon>Eukaryota</taxon>
        <taxon>Viridiplantae</taxon>
        <taxon>Streptophyta</taxon>
        <taxon>Embryophyta</taxon>
        <taxon>Tracheophyta</taxon>
        <taxon>Spermatophyta</taxon>
        <taxon>Magnoliopsida</taxon>
        <taxon>Liliopsida</taxon>
        <taxon>Asparagales</taxon>
        <taxon>Orchidaceae</taxon>
        <taxon>Orchidoideae</taxon>
        <taxon>Orchideae</taxon>
        <taxon>Orchidinae</taxon>
        <taxon>Platanthera</taxon>
    </lineage>
</organism>
<dbReference type="Proteomes" id="UP001418222">
    <property type="component" value="Unassembled WGS sequence"/>
</dbReference>
<evidence type="ECO:0000256" key="1">
    <source>
        <dbReference type="ARBA" id="ARBA00004141"/>
    </source>
</evidence>
<proteinExistence type="inferred from homology"/>
<evidence type="ECO:0000313" key="6">
    <source>
        <dbReference type="EMBL" id="KAK8954545.1"/>
    </source>
</evidence>
<accession>A0AAP0BYL3</accession>
<sequence>MVYDTIQYFVHDYDDFFEQGMSTLTLSASVPQLKPPVCVASVCPEATAAQYTVFFLGVYLIALGTGGIKPCVSSLGADQFDDTDAWERAATVSDVDTKAGRFSDP</sequence>
<keyword evidence="3" id="KW-0812">Transmembrane</keyword>
<dbReference type="Gene3D" id="1.20.1250.20">
    <property type="entry name" value="MFS general substrate transporter like domains"/>
    <property type="match status" value="1"/>
</dbReference>
<dbReference type="AlphaFoldDB" id="A0AAP0BYL3"/>
<dbReference type="EMBL" id="JBBWWQ010000002">
    <property type="protein sequence ID" value="KAK8954545.1"/>
    <property type="molecule type" value="Genomic_DNA"/>
</dbReference>
<dbReference type="InterPro" id="IPR000109">
    <property type="entry name" value="POT_fam"/>
</dbReference>
<dbReference type="GO" id="GO:0022857">
    <property type="term" value="F:transmembrane transporter activity"/>
    <property type="evidence" value="ECO:0007669"/>
    <property type="project" value="InterPro"/>
</dbReference>
<comment type="similarity">
    <text evidence="2">Belongs to the major facilitator superfamily. Proton-dependent oligopeptide transporter (POT/PTR) (TC 2.A.17) family.</text>
</comment>